<accession>A0A1Y2HI50</accession>
<sequence length="819" mass="89290">MMTRGLDPTAAVANLPPYRPASKGSVPSPRIARLQPRGTALAIVLTLSSEKTTDAQFDAEVQLLQPKSTSWHVLWSLRLPERSVVHDLTWDKSGETMIVAHSTIPVSTAKASLLTATTITRCSIHTCSASTFKISSAFKSRFTEYLEYPPRSQACINPTTGKFDANGASDSFTVATERFLQPSLSARSIHLPPATATKPMPLFSIHVSDAGEMTICDPSGNSILGSSSHGQQHRIFCESTRILNIVRSPSRNLLYLLTATAHAAIESSTDPCMWELSVQSLQLPRSFLVGDYTAMKCARSEVDEAFTQLGSACSALAELYKQFADSFSVLVDPLLAACDDKAEELLSDWTPGSLCLSGRQIAAAELMVALSTGMPSEFVIKSLLDVLAAADIPDAPQNQAFASWRQPRQTHPLSRRFTQQLHDLQQQLDLLLQVLRKWSSTAILPVSILDTRIALEEIDPDLGILPSTPMCTFQDVLVALNTRTSIAGPSASALSSKCDVFAAWLFANIKPKEAHLVSGGTVSRFKDAVHVVKMCVEQEKYPGWELIVGRDMDPPVRPMPLAESPLSGMRHLSDSARALLESMKAKDVVALLKKRWEEHAAMQMEKVTRRTTSELLVMAQVPLLHFESSADDLENMSSAMSEVDAKLVIAATSRSFLNPIHLIALQPDSTSAWDGAHITRLISTPPTSSTLPADSITRDIRLLSRHNDNNDLAGSTVLVTTTSRATATGSESDPSSSFFRVPVESLPWMPPMFVDMPLWDERQWAGEERQGLQVHEAQLADMLQQQGNGVNPGSAVTWLDGTDDRSVVVRGLDTLVVTT</sequence>
<gene>
    <name evidence="2" type="ORF">BCR44DRAFT_1514604</name>
</gene>
<organism evidence="2 3">
    <name type="scientific">Catenaria anguillulae PL171</name>
    <dbReference type="NCBI Taxonomy" id="765915"/>
    <lineage>
        <taxon>Eukaryota</taxon>
        <taxon>Fungi</taxon>
        <taxon>Fungi incertae sedis</taxon>
        <taxon>Blastocladiomycota</taxon>
        <taxon>Blastocladiomycetes</taxon>
        <taxon>Blastocladiales</taxon>
        <taxon>Catenariaceae</taxon>
        <taxon>Catenaria</taxon>
    </lineage>
</organism>
<protein>
    <submittedName>
        <fullName evidence="2">Uncharacterized protein</fullName>
    </submittedName>
</protein>
<proteinExistence type="predicted"/>
<evidence type="ECO:0000256" key="1">
    <source>
        <dbReference type="SAM" id="MobiDB-lite"/>
    </source>
</evidence>
<reference evidence="2 3" key="1">
    <citation type="submission" date="2016-07" db="EMBL/GenBank/DDBJ databases">
        <title>Pervasive Adenine N6-methylation of Active Genes in Fungi.</title>
        <authorList>
            <consortium name="DOE Joint Genome Institute"/>
            <person name="Mondo S.J."/>
            <person name="Dannebaum R.O."/>
            <person name="Kuo R.C."/>
            <person name="Labutti K."/>
            <person name="Haridas S."/>
            <person name="Kuo A."/>
            <person name="Salamov A."/>
            <person name="Ahrendt S.R."/>
            <person name="Lipzen A."/>
            <person name="Sullivan W."/>
            <person name="Andreopoulos W.B."/>
            <person name="Clum A."/>
            <person name="Lindquist E."/>
            <person name="Daum C."/>
            <person name="Ramamoorthy G.K."/>
            <person name="Gryganskyi A."/>
            <person name="Culley D."/>
            <person name="Magnuson J.K."/>
            <person name="James T.Y."/>
            <person name="O'Malley M.A."/>
            <person name="Stajich J.E."/>
            <person name="Spatafora J.W."/>
            <person name="Visel A."/>
            <person name="Grigoriev I.V."/>
        </authorList>
    </citation>
    <scope>NUCLEOTIDE SEQUENCE [LARGE SCALE GENOMIC DNA]</scope>
    <source>
        <strain evidence="2 3">PL171</strain>
    </source>
</reference>
<dbReference type="EMBL" id="MCFL01000034">
    <property type="protein sequence ID" value="ORZ33664.1"/>
    <property type="molecule type" value="Genomic_DNA"/>
</dbReference>
<name>A0A1Y2HI50_9FUNG</name>
<keyword evidence="3" id="KW-1185">Reference proteome</keyword>
<feature type="region of interest" description="Disordered" evidence="1">
    <location>
        <begin position="1"/>
        <end position="30"/>
    </location>
</feature>
<comment type="caution">
    <text evidence="2">The sequence shown here is derived from an EMBL/GenBank/DDBJ whole genome shotgun (WGS) entry which is preliminary data.</text>
</comment>
<evidence type="ECO:0000313" key="2">
    <source>
        <dbReference type="EMBL" id="ORZ33664.1"/>
    </source>
</evidence>
<evidence type="ECO:0000313" key="3">
    <source>
        <dbReference type="Proteomes" id="UP000193411"/>
    </source>
</evidence>
<dbReference type="Proteomes" id="UP000193411">
    <property type="component" value="Unassembled WGS sequence"/>
</dbReference>
<dbReference type="AlphaFoldDB" id="A0A1Y2HI50"/>